<dbReference type="InterPro" id="IPR012796">
    <property type="entry name" value="Lysidine-tRNA-synth_C"/>
</dbReference>
<dbReference type="SMART" id="SM00977">
    <property type="entry name" value="TilS_C"/>
    <property type="match status" value="1"/>
</dbReference>
<proteinExistence type="inferred from homology"/>
<comment type="similarity">
    <text evidence="8">Belongs to the tRNA(Ile)-lysidine synthase family.</text>
</comment>
<comment type="domain">
    <text evidence="8">The N-terminal region contains the highly conserved SGGXDS motif, predicted to be a P-loop motif involved in ATP binding.</text>
</comment>
<evidence type="ECO:0000256" key="5">
    <source>
        <dbReference type="ARBA" id="ARBA00022741"/>
    </source>
</evidence>
<evidence type="ECO:0000313" key="10">
    <source>
        <dbReference type="EMBL" id="BAF58378.1"/>
    </source>
</evidence>
<gene>
    <name evidence="10" type="primary">MesJ</name>
    <name evidence="8" type="synonym">tilS</name>
    <name evidence="10" type="ordered locus">PTH_0197</name>
</gene>
<dbReference type="Gene3D" id="3.40.50.620">
    <property type="entry name" value="HUPs"/>
    <property type="match status" value="1"/>
</dbReference>
<dbReference type="HAMAP" id="MF_01161">
    <property type="entry name" value="tRNA_Ile_lys_synt"/>
    <property type="match status" value="1"/>
</dbReference>
<comment type="function">
    <text evidence="8">Ligates lysine onto the cytidine present at position 34 of the AUA codon-specific tRNA(Ile) that contains the anticodon CAU, in an ATP-dependent manner. Cytidine is converted to lysidine, thus changing the amino acid specificity of the tRNA from methionine to isoleucine.</text>
</comment>
<dbReference type="SUPFAM" id="SSF56037">
    <property type="entry name" value="PheT/TilS domain"/>
    <property type="match status" value="1"/>
</dbReference>
<keyword evidence="6 8" id="KW-0067">ATP-binding</keyword>
<evidence type="ECO:0000256" key="1">
    <source>
        <dbReference type="ARBA" id="ARBA00004496"/>
    </source>
</evidence>
<evidence type="ECO:0000256" key="6">
    <source>
        <dbReference type="ARBA" id="ARBA00022840"/>
    </source>
</evidence>
<dbReference type="NCBIfam" id="TIGR02432">
    <property type="entry name" value="lysidine_TilS_N"/>
    <property type="match status" value="1"/>
</dbReference>
<evidence type="ECO:0000256" key="7">
    <source>
        <dbReference type="ARBA" id="ARBA00048539"/>
    </source>
</evidence>
<accession>A5D5U6</accession>
<comment type="subcellular location">
    <subcellularLocation>
        <location evidence="1 8">Cytoplasm</location>
    </subcellularLocation>
</comment>
<name>A5D5U6_PELTS</name>
<dbReference type="GO" id="GO:0032267">
    <property type="term" value="F:tRNA(Ile)-lysidine synthase activity"/>
    <property type="evidence" value="ECO:0007669"/>
    <property type="project" value="UniProtKB-EC"/>
</dbReference>
<comment type="catalytic activity">
    <reaction evidence="7 8">
        <text>cytidine(34) in tRNA(Ile2) + L-lysine + ATP = lysidine(34) in tRNA(Ile2) + AMP + diphosphate + H(+)</text>
        <dbReference type="Rhea" id="RHEA:43744"/>
        <dbReference type="Rhea" id="RHEA-COMP:10625"/>
        <dbReference type="Rhea" id="RHEA-COMP:10670"/>
        <dbReference type="ChEBI" id="CHEBI:15378"/>
        <dbReference type="ChEBI" id="CHEBI:30616"/>
        <dbReference type="ChEBI" id="CHEBI:32551"/>
        <dbReference type="ChEBI" id="CHEBI:33019"/>
        <dbReference type="ChEBI" id="CHEBI:82748"/>
        <dbReference type="ChEBI" id="CHEBI:83665"/>
        <dbReference type="ChEBI" id="CHEBI:456215"/>
        <dbReference type="EC" id="6.3.4.19"/>
    </reaction>
</comment>
<feature type="domain" description="Lysidine-tRNA(Ile) synthetase C-terminal" evidence="9">
    <location>
        <begin position="389"/>
        <end position="461"/>
    </location>
</feature>
<evidence type="ECO:0000313" key="11">
    <source>
        <dbReference type="Proteomes" id="UP000006556"/>
    </source>
</evidence>
<evidence type="ECO:0000256" key="8">
    <source>
        <dbReference type="HAMAP-Rule" id="MF_01161"/>
    </source>
</evidence>
<dbReference type="Pfam" id="PF11734">
    <property type="entry name" value="TilS_C"/>
    <property type="match status" value="1"/>
</dbReference>
<protein>
    <recommendedName>
        <fullName evidence="8">tRNA(Ile)-lysidine synthase</fullName>
        <ecNumber evidence="8">6.3.4.19</ecNumber>
    </recommendedName>
    <alternativeName>
        <fullName evidence="8">tRNA(Ile)-2-lysyl-cytidine synthase</fullName>
    </alternativeName>
    <alternativeName>
        <fullName evidence="8">tRNA(Ile)-lysidine synthetase</fullName>
    </alternativeName>
</protein>
<dbReference type="GO" id="GO:0006400">
    <property type="term" value="P:tRNA modification"/>
    <property type="evidence" value="ECO:0007669"/>
    <property type="project" value="UniProtKB-UniRule"/>
</dbReference>
<dbReference type="Pfam" id="PF01171">
    <property type="entry name" value="ATP_bind_3"/>
    <property type="match status" value="1"/>
</dbReference>
<dbReference type="SUPFAM" id="SSF82829">
    <property type="entry name" value="MesJ substrate recognition domain-like"/>
    <property type="match status" value="1"/>
</dbReference>
<keyword evidence="5 8" id="KW-0547">Nucleotide-binding</keyword>
<dbReference type="EC" id="6.3.4.19" evidence="8"/>
<keyword evidence="11" id="KW-1185">Reference proteome</keyword>
<evidence type="ECO:0000259" key="9">
    <source>
        <dbReference type="SMART" id="SM00977"/>
    </source>
</evidence>
<dbReference type="PANTHER" id="PTHR43033:SF1">
    <property type="entry name" value="TRNA(ILE)-LYSIDINE SYNTHASE-RELATED"/>
    <property type="match status" value="1"/>
</dbReference>
<dbReference type="AlphaFoldDB" id="A5D5U6"/>
<evidence type="ECO:0000256" key="2">
    <source>
        <dbReference type="ARBA" id="ARBA00022490"/>
    </source>
</evidence>
<dbReference type="InterPro" id="IPR012795">
    <property type="entry name" value="tRNA_Ile_lys_synt_N"/>
</dbReference>
<feature type="binding site" evidence="8">
    <location>
        <begin position="28"/>
        <end position="33"/>
    </location>
    <ligand>
        <name>ATP</name>
        <dbReference type="ChEBI" id="CHEBI:30616"/>
    </ligand>
</feature>
<dbReference type="EMBL" id="AP009389">
    <property type="protein sequence ID" value="BAF58378.1"/>
    <property type="molecule type" value="Genomic_DNA"/>
</dbReference>
<dbReference type="InterPro" id="IPR014729">
    <property type="entry name" value="Rossmann-like_a/b/a_fold"/>
</dbReference>
<dbReference type="KEGG" id="pth:PTH_0197"/>
<keyword evidence="3 8" id="KW-0436">Ligase</keyword>
<dbReference type="PANTHER" id="PTHR43033">
    <property type="entry name" value="TRNA(ILE)-LYSIDINE SYNTHASE-RELATED"/>
    <property type="match status" value="1"/>
</dbReference>
<keyword evidence="2 8" id="KW-0963">Cytoplasm</keyword>
<reference evidence="11" key="1">
    <citation type="journal article" date="2008" name="Genome Res.">
        <title>The genome of Pelotomaculum thermopropionicum reveals niche-associated evolution in anaerobic microbiota.</title>
        <authorList>
            <person name="Kosaka T."/>
            <person name="Kato S."/>
            <person name="Shimoyama T."/>
            <person name="Ishii S."/>
            <person name="Abe T."/>
            <person name="Watanabe K."/>
        </authorList>
    </citation>
    <scope>NUCLEOTIDE SEQUENCE [LARGE SCALE GENOMIC DNA]</scope>
    <source>
        <strain evidence="11">DSM 13744 / JCM 10971 / SI</strain>
    </source>
</reference>
<dbReference type="GO" id="GO:0005524">
    <property type="term" value="F:ATP binding"/>
    <property type="evidence" value="ECO:0007669"/>
    <property type="project" value="UniProtKB-UniRule"/>
</dbReference>
<dbReference type="InterPro" id="IPR015262">
    <property type="entry name" value="tRNA_Ile_lys_synt_subst-bd"/>
</dbReference>
<dbReference type="NCBIfam" id="TIGR02433">
    <property type="entry name" value="lysidine_TilS_C"/>
    <property type="match status" value="1"/>
</dbReference>
<evidence type="ECO:0000256" key="4">
    <source>
        <dbReference type="ARBA" id="ARBA00022694"/>
    </source>
</evidence>
<evidence type="ECO:0000256" key="3">
    <source>
        <dbReference type="ARBA" id="ARBA00022598"/>
    </source>
</evidence>
<dbReference type="Proteomes" id="UP000006556">
    <property type="component" value="Chromosome"/>
</dbReference>
<dbReference type="CDD" id="cd01992">
    <property type="entry name" value="TilS_N"/>
    <property type="match status" value="1"/>
</dbReference>
<dbReference type="Pfam" id="PF09179">
    <property type="entry name" value="TilS"/>
    <property type="match status" value="1"/>
</dbReference>
<dbReference type="InterPro" id="IPR012094">
    <property type="entry name" value="tRNA_Ile_lys_synt"/>
</dbReference>
<sequence length="473" mass="52788">MSLLHKVRENICRHRMVERGCKVLVAVSGGPDSVALLHALYLLKEELEISLHVAHLNHMFRGAESEAEALFVADMARRYGLPATVEARDVPAYQKQSGLSAQAAAREVRFRFFSEAAGKAGASRVALAHHADDQAETILINFLRGAGITGLKGISPVREGFYIRPLLTVRRAEIERYCKEMKLPYCRDSSNLKAVYTRNRVRLELIPLLEKEYNPALVPTLLRLGEICREEDAYLAEQAVKAFQAVLREKVSGRVVLRLDAFKQMPPAIRRRVVQQAWRSLTGAEENLAFQHVEAVLDLIQKGGTGSSVVLPGSVSAIRSYGTVELVEKMTGRAVPYYVYPLKVPGATFIPELGCTIYAELYPRVKAGDPASLPATEALLDFDKLPAQIFVRRRRAGDVFCPFGLTSEMKLKDFFIKQKVPREERDRIPLVGTPDEIVWVGGVRTGEKWKVDQNTARVLHLRLVCNLEGEAGF</sequence>
<dbReference type="HOGENOM" id="CLU_018869_0_1_9"/>
<organism evidence="10 11">
    <name type="scientific">Pelotomaculum thermopropionicum (strain DSM 13744 / JCM 10971 / SI)</name>
    <dbReference type="NCBI Taxonomy" id="370438"/>
    <lineage>
        <taxon>Bacteria</taxon>
        <taxon>Bacillati</taxon>
        <taxon>Bacillota</taxon>
        <taxon>Clostridia</taxon>
        <taxon>Eubacteriales</taxon>
        <taxon>Desulfotomaculaceae</taxon>
        <taxon>Pelotomaculum</taxon>
    </lineage>
</organism>
<dbReference type="eggNOG" id="COG0037">
    <property type="taxonomic scope" value="Bacteria"/>
</dbReference>
<keyword evidence="4 8" id="KW-0819">tRNA processing</keyword>
<dbReference type="Gene3D" id="1.20.59.20">
    <property type="match status" value="1"/>
</dbReference>
<dbReference type="STRING" id="370438.PTH_0197"/>
<dbReference type="InterPro" id="IPR011063">
    <property type="entry name" value="TilS/TtcA_N"/>
</dbReference>
<dbReference type="GO" id="GO:0005737">
    <property type="term" value="C:cytoplasm"/>
    <property type="evidence" value="ECO:0007669"/>
    <property type="project" value="UniProtKB-SubCell"/>
</dbReference>
<dbReference type="SUPFAM" id="SSF52402">
    <property type="entry name" value="Adenine nucleotide alpha hydrolases-like"/>
    <property type="match status" value="1"/>
</dbReference>